<feature type="region of interest" description="Disordered" evidence="1">
    <location>
        <begin position="141"/>
        <end position="184"/>
    </location>
</feature>
<feature type="compositionally biased region" description="Gly residues" evidence="1">
    <location>
        <begin position="90"/>
        <end position="100"/>
    </location>
</feature>
<keyword evidence="3" id="KW-1185">Reference proteome</keyword>
<feature type="region of interest" description="Disordered" evidence="1">
    <location>
        <begin position="106"/>
        <end position="125"/>
    </location>
</feature>
<organism evidence="2 3">
    <name type="scientific">Rangifer tarandus platyrhynchus</name>
    <name type="common">Svalbard reindeer</name>
    <dbReference type="NCBI Taxonomy" id="3082113"/>
    <lineage>
        <taxon>Eukaryota</taxon>
        <taxon>Metazoa</taxon>
        <taxon>Chordata</taxon>
        <taxon>Craniata</taxon>
        <taxon>Vertebrata</taxon>
        <taxon>Euteleostomi</taxon>
        <taxon>Mammalia</taxon>
        <taxon>Eutheria</taxon>
        <taxon>Laurasiatheria</taxon>
        <taxon>Artiodactyla</taxon>
        <taxon>Ruminantia</taxon>
        <taxon>Pecora</taxon>
        <taxon>Cervidae</taxon>
        <taxon>Odocoileinae</taxon>
        <taxon>Rangifer</taxon>
    </lineage>
</organism>
<dbReference type="Proteomes" id="UP001176941">
    <property type="component" value="Chromosome 1"/>
</dbReference>
<evidence type="ECO:0000313" key="2">
    <source>
        <dbReference type="EMBL" id="CAI9152198.1"/>
    </source>
</evidence>
<accession>A0ABN8XS19</accession>
<reference evidence="2" key="1">
    <citation type="submission" date="2023-04" db="EMBL/GenBank/DDBJ databases">
        <authorList>
            <consortium name="ELIXIR-Norway"/>
        </authorList>
    </citation>
    <scope>NUCLEOTIDE SEQUENCE [LARGE SCALE GENOMIC DNA]</scope>
</reference>
<dbReference type="EMBL" id="OX459937">
    <property type="protein sequence ID" value="CAI9152198.1"/>
    <property type="molecule type" value="Genomic_DNA"/>
</dbReference>
<proteinExistence type="predicted"/>
<evidence type="ECO:0000313" key="3">
    <source>
        <dbReference type="Proteomes" id="UP001176941"/>
    </source>
</evidence>
<gene>
    <name evidence="2" type="ORF">MRATA1EN1_LOCUS1160</name>
</gene>
<sequence length="184" mass="19033">MLRRQRPLLEVSVVRRGPGLAGLRPPRRALAASPRAGRTGRPVAAAASPPRGWWGAGGSALPPRVPREAGGAWGATRPRDAGKPSLRPGQRGGRVCGAGGWQGRWQPLDWPRAGESAASYPGPRTYIPEGGRGRLFANSLGFSAPGAESRRVPGGGAGGHGEGARAESAGPRKPLELLECHSPT</sequence>
<evidence type="ECO:0000256" key="1">
    <source>
        <dbReference type="SAM" id="MobiDB-lite"/>
    </source>
</evidence>
<feature type="compositionally biased region" description="Basic and acidic residues" evidence="1">
    <location>
        <begin position="173"/>
        <end position="184"/>
    </location>
</feature>
<protein>
    <submittedName>
        <fullName evidence="2">Uncharacterized protein</fullName>
    </submittedName>
</protein>
<feature type="compositionally biased region" description="Low complexity" evidence="1">
    <location>
        <begin position="17"/>
        <end position="37"/>
    </location>
</feature>
<feature type="region of interest" description="Disordered" evidence="1">
    <location>
        <begin position="17"/>
        <end position="100"/>
    </location>
</feature>
<name>A0ABN8XS19_RANTA</name>